<evidence type="ECO:0000313" key="2">
    <source>
        <dbReference type="EMBL" id="KAK9682919.1"/>
    </source>
</evidence>
<sequence length="223" mass="25216">MRDKMHTSDQKLNAKGKLLYYTLILSYQACFIIVVLMNAKTLKKQAKNEAMEGAFGATMMFPVIGLLPYGLCYRAFIHIQKISSIEDRNLCVGVLSIFALVIALVQFLCITYFPTQVTVLFGILSSLILSFCLAQTFRLEALYDHFDVYHVVDYGYFKFVTSASVCTEYYLHGYGTPFWIILSSSMLFTFLDGNLVYPSDVPPNPTDVPPNLRDVPHVPEQSI</sequence>
<keyword evidence="1" id="KW-1133">Transmembrane helix</keyword>
<comment type="caution">
    <text evidence="2">The sequence shown here is derived from an EMBL/GenBank/DDBJ whole genome shotgun (WGS) entry which is preliminary data.</text>
</comment>
<dbReference type="AlphaFoldDB" id="A0AAW1I330"/>
<dbReference type="Proteomes" id="UP001443914">
    <property type="component" value="Unassembled WGS sequence"/>
</dbReference>
<proteinExistence type="predicted"/>
<keyword evidence="3" id="KW-1185">Reference proteome</keyword>
<accession>A0AAW1I330</accession>
<protein>
    <submittedName>
        <fullName evidence="2">Uncharacterized protein</fullName>
    </submittedName>
</protein>
<feature type="transmembrane region" description="Helical" evidence="1">
    <location>
        <begin position="20"/>
        <end position="39"/>
    </location>
</feature>
<feature type="transmembrane region" description="Helical" evidence="1">
    <location>
        <begin position="119"/>
        <end position="137"/>
    </location>
</feature>
<dbReference type="EMBL" id="JBDFQZ010000010">
    <property type="protein sequence ID" value="KAK9682919.1"/>
    <property type="molecule type" value="Genomic_DNA"/>
</dbReference>
<organism evidence="2 3">
    <name type="scientific">Saponaria officinalis</name>
    <name type="common">Common soapwort</name>
    <name type="synonym">Lychnis saponaria</name>
    <dbReference type="NCBI Taxonomy" id="3572"/>
    <lineage>
        <taxon>Eukaryota</taxon>
        <taxon>Viridiplantae</taxon>
        <taxon>Streptophyta</taxon>
        <taxon>Embryophyta</taxon>
        <taxon>Tracheophyta</taxon>
        <taxon>Spermatophyta</taxon>
        <taxon>Magnoliopsida</taxon>
        <taxon>eudicotyledons</taxon>
        <taxon>Gunneridae</taxon>
        <taxon>Pentapetalae</taxon>
        <taxon>Caryophyllales</taxon>
        <taxon>Caryophyllaceae</taxon>
        <taxon>Caryophylleae</taxon>
        <taxon>Saponaria</taxon>
    </lineage>
</organism>
<feature type="transmembrane region" description="Helical" evidence="1">
    <location>
        <begin position="89"/>
        <end position="113"/>
    </location>
</feature>
<feature type="transmembrane region" description="Helical" evidence="1">
    <location>
        <begin position="59"/>
        <end position="77"/>
    </location>
</feature>
<reference evidence="2" key="1">
    <citation type="submission" date="2024-03" db="EMBL/GenBank/DDBJ databases">
        <title>WGS assembly of Saponaria officinalis var. Norfolk2.</title>
        <authorList>
            <person name="Jenkins J."/>
            <person name="Shu S."/>
            <person name="Grimwood J."/>
            <person name="Barry K."/>
            <person name="Goodstein D."/>
            <person name="Schmutz J."/>
            <person name="Leebens-Mack J."/>
            <person name="Osbourn A."/>
        </authorList>
    </citation>
    <scope>NUCLEOTIDE SEQUENCE [LARGE SCALE GENOMIC DNA]</scope>
    <source>
        <strain evidence="2">JIC</strain>
    </source>
</reference>
<gene>
    <name evidence="2" type="ORF">RND81_10G106700</name>
</gene>
<evidence type="ECO:0000313" key="3">
    <source>
        <dbReference type="Proteomes" id="UP001443914"/>
    </source>
</evidence>
<name>A0AAW1I330_SAPOF</name>
<evidence type="ECO:0000256" key="1">
    <source>
        <dbReference type="SAM" id="Phobius"/>
    </source>
</evidence>
<keyword evidence="1" id="KW-0472">Membrane</keyword>
<keyword evidence="1" id="KW-0812">Transmembrane</keyword>